<comment type="pathway">
    <text evidence="5">Cofactor biosynthesis; coenzyme A biosynthesis; CoA from (R)-pantothenate: step 5/5.</text>
</comment>
<dbReference type="PANTHER" id="PTHR10695:SF46">
    <property type="entry name" value="BIFUNCTIONAL COENZYME A SYNTHASE-RELATED"/>
    <property type="match status" value="1"/>
</dbReference>
<name>A0A160GH67_9GAMM</name>
<dbReference type="GO" id="GO:0015937">
    <property type="term" value="P:coenzyme A biosynthetic process"/>
    <property type="evidence" value="ECO:0007669"/>
    <property type="project" value="UniProtKB-UniRule"/>
</dbReference>
<keyword evidence="5" id="KW-0963">Cytoplasm</keyword>
<evidence type="ECO:0000256" key="5">
    <source>
        <dbReference type="HAMAP-Rule" id="MF_00376"/>
    </source>
</evidence>
<comment type="catalytic activity">
    <reaction evidence="5">
        <text>3'-dephospho-CoA + ATP = ADP + CoA + H(+)</text>
        <dbReference type="Rhea" id="RHEA:18245"/>
        <dbReference type="ChEBI" id="CHEBI:15378"/>
        <dbReference type="ChEBI" id="CHEBI:30616"/>
        <dbReference type="ChEBI" id="CHEBI:57287"/>
        <dbReference type="ChEBI" id="CHEBI:57328"/>
        <dbReference type="ChEBI" id="CHEBI:456216"/>
        <dbReference type="EC" id="2.7.1.24"/>
    </reaction>
</comment>
<keyword evidence="3 5" id="KW-0067">ATP-binding</keyword>
<comment type="similarity">
    <text evidence="1 5">Belongs to the CoaE family.</text>
</comment>
<dbReference type="Pfam" id="PF01121">
    <property type="entry name" value="CoaE"/>
    <property type="match status" value="1"/>
</dbReference>
<keyword evidence="2 5" id="KW-0547">Nucleotide-binding</keyword>
<dbReference type="EMBL" id="UGPW01000001">
    <property type="protein sequence ID" value="STY87987.1"/>
    <property type="molecule type" value="Genomic_DNA"/>
</dbReference>
<dbReference type="InterPro" id="IPR027417">
    <property type="entry name" value="P-loop_NTPase"/>
</dbReference>
<feature type="binding site" evidence="5">
    <location>
        <begin position="13"/>
        <end position="18"/>
    </location>
    <ligand>
        <name>ATP</name>
        <dbReference type="ChEBI" id="CHEBI:30616"/>
    </ligand>
</feature>
<dbReference type="EC" id="2.7.1.24" evidence="5 6"/>
<evidence type="ECO:0000256" key="1">
    <source>
        <dbReference type="ARBA" id="ARBA00009018"/>
    </source>
</evidence>
<comment type="subcellular location">
    <subcellularLocation>
        <location evidence="5">Cytoplasm</location>
    </subcellularLocation>
</comment>
<dbReference type="GO" id="GO:0005524">
    <property type="term" value="F:ATP binding"/>
    <property type="evidence" value="ECO:0007669"/>
    <property type="project" value="UniProtKB-UniRule"/>
</dbReference>
<dbReference type="PROSITE" id="PS51219">
    <property type="entry name" value="DPCK"/>
    <property type="match status" value="1"/>
</dbReference>
<evidence type="ECO:0000313" key="9">
    <source>
        <dbReference type="Proteomes" id="UP000076765"/>
    </source>
</evidence>
<evidence type="ECO:0000256" key="3">
    <source>
        <dbReference type="ARBA" id="ARBA00022840"/>
    </source>
</evidence>
<dbReference type="InterPro" id="IPR001977">
    <property type="entry name" value="Depp_CoAkinase"/>
</dbReference>
<reference evidence="8 10" key="2">
    <citation type="submission" date="2018-06" db="EMBL/GenBank/DDBJ databases">
        <authorList>
            <consortium name="Pathogen Informatics"/>
            <person name="Doyle S."/>
        </authorList>
    </citation>
    <scope>NUCLEOTIDE SEQUENCE [LARGE SCALE GENOMIC DNA]</scope>
    <source>
        <strain evidence="8 10">NCTC11227</strain>
    </source>
</reference>
<evidence type="ECO:0000256" key="6">
    <source>
        <dbReference type="NCBIfam" id="TIGR00152"/>
    </source>
</evidence>
<dbReference type="CDD" id="cd02022">
    <property type="entry name" value="DPCK"/>
    <property type="match status" value="1"/>
</dbReference>
<evidence type="ECO:0000256" key="2">
    <source>
        <dbReference type="ARBA" id="ARBA00022741"/>
    </source>
</evidence>
<accession>A0A160GH67</accession>
<dbReference type="Gene3D" id="3.40.50.300">
    <property type="entry name" value="P-loop containing nucleotide triphosphate hydrolases"/>
    <property type="match status" value="1"/>
</dbReference>
<organism evidence="8 10">
    <name type="scientific">Moraxella ovis</name>
    <dbReference type="NCBI Taxonomy" id="29433"/>
    <lineage>
        <taxon>Bacteria</taxon>
        <taxon>Pseudomonadati</taxon>
        <taxon>Pseudomonadota</taxon>
        <taxon>Gammaproteobacteria</taxon>
        <taxon>Moraxellales</taxon>
        <taxon>Moraxellaceae</taxon>
        <taxon>Moraxella</taxon>
    </lineage>
</organism>
<dbReference type="Proteomes" id="UP000076765">
    <property type="component" value="Chromosome"/>
</dbReference>
<dbReference type="GO" id="GO:0004140">
    <property type="term" value="F:dephospho-CoA kinase activity"/>
    <property type="evidence" value="ECO:0007669"/>
    <property type="project" value="UniProtKB-UniRule"/>
</dbReference>
<dbReference type="HAMAP" id="MF_00376">
    <property type="entry name" value="Dephospho_CoA_kinase"/>
    <property type="match status" value="1"/>
</dbReference>
<proteinExistence type="inferred from homology"/>
<dbReference type="GO" id="GO:0005737">
    <property type="term" value="C:cytoplasm"/>
    <property type="evidence" value="ECO:0007669"/>
    <property type="project" value="UniProtKB-SubCell"/>
</dbReference>
<evidence type="ECO:0000313" key="10">
    <source>
        <dbReference type="Proteomes" id="UP000255102"/>
    </source>
</evidence>
<keyword evidence="5 8" id="KW-0418">Kinase</keyword>
<dbReference type="EMBL" id="CP011158">
    <property type="protein sequence ID" value="ANB92193.1"/>
    <property type="molecule type" value="Genomic_DNA"/>
</dbReference>
<keyword evidence="9" id="KW-1185">Reference proteome</keyword>
<dbReference type="RefSeq" id="WP_063514743.1">
    <property type="nucleotide sequence ID" value="NZ_CP011158.1"/>
</dbReference>
<sequence>MSELIIGLTGGIGSGKSAVSDWFAMRGIDVVDADVIAHAITAKGSPVLDELKEAFGDWVIDSDGNYNRAAMREHILKHPAAITTLNAITHPHIQAQIKDALTKSTSTYCILSVPLLVEGMAKSPNLAELCDRILVVDVPESTQIDRATKRDQIKLSHHQDPIAYVKTIIAKQATRQQRLAVADDVVDNGGTLDELYVQLERLHEGYLAMVKC</sequence>
<protein>
    <recommendedName>
        <fullName evidence="5 6">Dephospho-CoA kinase</fullName>
        <ecNumber evidence="5 6">2.7.1.24</ecNumber>
    </recommendedName>
    <alternativeName>
        <fullName evidence="5">Dephosphocoenzyme A kinase</fullName>
    </alternativeName>
</protein>
<dbReference type="STRING" id="29433.MOVS_09695"/>
<gene>
    <name evidence="5 8" type="primary">coaE</name>
    <name evidence="7" type="ORF">MOVS_09695</name>
    <name evidence="8" type="ORF">NCTC11227_02016</name>
</gene>
<dbReference type="UniPathway" id="UPA00241">
    <property type="reaction ID" value="UER00356"/>
</dbReference>
<evidence type="ECO:0000313" key="8">
    <source>
        <dbReference type="EMBL" id="STY87987.1"/>
    </source>
</evidence>
<evidence type="ECO:0000313" key="7">
    <source>
        <dbReference type="EMBL" id="ANB92193.1"/>
    </source>
</evidence>
<dbReference type="KEGG" id="moi:MOVS_09695"/>
<reference evidence="7 9" key="1">
    <citation type="submission" date="2015-04" db="EMBL/GenBank/DDBJ databases">
        <authorList>
            <person name="Calcutt M.J."/>
            <person name="Foecking M.F."/>
        </authorList>
    </citation>
    <scope>NUCLEOTIDE SEQUENCE [LARGE SCALE GENOMIC DNA]</scope>
    <source>
        <strain evidence="7 9">199/55</strain>
    </source>
</reference>
<dbReference type="NCBIfam" id="TIGR00152">
    <property type="entry name" value="dephospho-CoA kinase"/>
    <property type="match status" value="1"/>
</dbReference>
<keyword evidence="5 8" id="KW-0808">Transferase</keyword>
<dbReference type="SUPFAM" id="SSF52540">
    <property type="entry name" value="P-loop containing nucleoside triphosphate hydrolases"/>
    <property type="match status" value="1"/>
</dbReference>
<evidence type="ECO:0000256" key="4">
    <source>
        <dbReference type="ARBA" id="ARBA00022993"/>
    </source>
</evidence>
<comment type="function">
    <text evidence="5">Catalyzes the phosphorylation of the 3'-hydroxyl group of dephosphocoenzyme A to form coenzyme A.</text>
</comment>
<dbReference type="Proteomes" id="UP000255102">
    <property type="component" value="Unassembled WGS sequence"/>
</dbReference>
<dbReference type="PANTHER" id="PTHR10695">
    <property type="entry name" value="DEPHOSPHO-COA KINASE-RELATED"/>
    <property type="match status" value="1"/>
</dbReference>
<keyword evidence="4 5" id="KW-0173">Coenzyme A biosynthesis</keyword>
<dbReference type="AlphaFoldDB" id="A0A160GH67"/>